<evidence type="ECO:0000313" key="12">
    <source>
        <dbReference type="EMBL" id="CTQ70638.1"/>
    </source>
</evidence>
<sequence length="435" mass="47941">MPRVDEDFANDVRAALERRNNAGIWGLLLAMLLMLGALVVWAYFARIEEVTTGDGRVIPSSQIQIVESLEGGLVAEIFVREGDVVDVGEPLIRIDDTDFAANLGELEEQRNALVIRARRLEAEAHGELLVLDESDAGRPASARELALFNARQTALKQELSVIEQQLSQRKLEKVELETRLVSEQLSSELLNEELQSARKLSEAGAYPKMDLLRLEREAQGGKLEVELLNASIPRSEAAITEASARLESAVLGFRAKAHEDLTQTLNELTILDETIKSASDKVNRTVLRAPVRGIINKFSVATIGAVVSPGENISELVPLDDTLLIETQIRPQDVAFLFPGQAARVRVTAYDYTVYGDIPGVVERIGADTITNEEGNTFYRVILRTDRNWLGSESNPLPIIPGMVVSASILTGDKTVLDYLLKPIIKARSEALRER</sequence>
<dbReference type="InterPro" id="IPR058982">
    <property type="entry name" value="Beta-barrel_AprE"/>
</dbReference>
<dbReference type="PANTHER" id="PTHR30386">
    <property type="entry name" value="MEMBRANE FUSION SUBUNIT OF EMRAB-TOLC MULTIDRUG EFFLUX PUMP"/>
    <property type="match status" value="1"/>
</dbReference>
<accession>A0A0M6Z512</accession>
<dbReference type="GeneID" id="97669983"/>
<proteinExistence type="inferred from homology"/>
<keyword evidence="5 9" id="KW-0997">Cell inner membrane</keyword>
<protein>
    <recommendedName>
        <fullName evidence="9">Membrane fusion protein (MFP) family protein</fullName>
    </recommendedName>
</protein>
<dbReference type="EMBL" id="CXWC01000010">
    <property type="protein sequence ID" value="CTQ70638.1"/>
    <property type="molecule type" value="Genomic_DNA"/>
</dbReference>
<evidence type="ECO:0000256" key="2">
    <source>
        <dbReference type="ARBA" id="ARBA00009477"/>
    </source>
</evidence>
<keyword evidence="3 9" id="KW-0813">Transport</keyword>
<dbReference type="PANTHER" id="PTHR30386:SF26">
    <property type="entry name" value="TRANSPORT PROTEIN COMB"/>
    <property type="match status" value="1"/>
</dbReference>
<evidence type="ECO:0000256" key="7">
    <source>
        <dbReference type="ARBA" id="ARBA00022989"/>
    </source>
</evidence>
<dbReference type="Pfam" id="PF25994">
    <property type="entry name" value="HH_AprE"/>
    <property type="match status" value="1"/>
</dbReference>
<evidence type="ECO:0000256" key="4">
    <source>
        <dbReference type="ARBA" id="ARBA00022475"/>
    </source>
</evidence>
<dbReference type="Pfam" id="PF26002">
    <property type="entry name" value="Beta-barrel_AprE"/>
    <property type="match status" value="1"/>
</dbReference>
<gene>
    <name evidence="12" type="primary">hlyD_1</name>
    <name evidence="12" type="ORF">LA5096_02609</name>
</gene>
<dbReference type="Proteomes" id="UP000049983">
    <property type="component" value="Unassembled WGS sequence"/>
</dbReference>
<evidence type="ECO:0000259" key="10">
    <source>
        <dbReference type="Pfam" id="PF25994"/>
    </source>
</evidence>
<feature type="domain" description="AprE-like beta-barrel" evidence="11">
    <location>
        <begin position="323"/>
        <end position="412"/>
    </location>
</feature>
<dbReference type="AlphaFoldDB" id="A0A0M6Z512"/>
<dbReference type="GO" id="GO:0005886">
    <property type="term" value="C:plasma membrane"/>
    <property type="evidence" value="ECO:0007669"/>
    <property type="project" value="UniProtKB-SubCell"/>
</dbReference>
<dbReference type="InterPro" id="IPR006144">
    <property type="entry name" value="Secretion_HlyD_CS"/>
</dbReference>
<keyword evidence="6 9" id="KW-0812">Transmembrane</keyword>
<keyword evidence="13" id="KW-1185">Reference proteome</keyword>
<evidence type="ECO:0000256" key="9">
    <source>
        <dbReference type="RuleBase" id="RU365093"/>
    </source>
</evidence>
<evidence type="ECO:0000256" key="3">
    <source>
        <dbReference type="ARBA" id="ARBA00022448"/>
    </source>
</evidence>
<keyword evidence="7 9" id="KW-1133">Transmembrane helix</keyword>
<evidence type="ECO:0000256" key="6">
    <source>
        <dbReference type="ARBA" id="ARBA00022692"/>
    </source>
</evidence>
<evidence type="ECO:0000256" key="1">
    <source>
        <dbReference type="ARBA" id="ARBA00004377"/>
    </source>
</evidence>
<name>A0A0M6Z512_9HYPH</name>
<evidence type="ECO:0000259" key="11">
    <source>
        <dbReference type="Pfam" id="PF26002"/>
    </source>
</evidence>
<feature type="domain" description="AprE-like long alpha-helical hairpin" evidence="10">
    <location>
        <begin position="100"/>
        <end position="281"/>
    </location>
</feature>
<evidence type="ECO:0000256" key="5">
    <source>
        <dbReference type="ARBA" id="ARBA00022519"/>
    </source>
</evidence>
<dbReference type="PRINTS" id="PR01490">
    <property type="entry name" value="RTXTOXIND"/>
</dbReference>
<dbReference type="InterPro" id="IPR010129">
    <property type="entry name" value="T1SS_HlyD"/>
</dbReference>
<dbReference type="Gene3D" id="2.40.30.170">
    <property type="match status" value="1"/>
</dbReference>
<reference evidence="13" key="1">
    <citation type="submission" date="2015-07" db="EMBL/GenBank/DDBJ databases">
        <authorList>
            <person name="Rodrigo-Torres Lidia"/>
            <person name="Arahal R.David."/>
        </authorList>
    </citation>
    <scope>NUCLEOTIDE SEQUENCE [LARGE SCALE GENOMIC DNA]</scope>
    <source>
        <strain evidence="13">CECT 5096</strain>
    </source>
</reference>
<dbReference type="RefSeq" id="WP_055113302.1">
    <property type="nucleotide sequence ID" value="NZ_CXWA01000001.1"/>
</dbReference>
<keyword evidence="4 9" id="KW-1003">Cell membrane</keyword>
<comment type="similarity">
    <text evidence="2 9">Belongs to the membrane fusion protein (MFP) (TC 8.A.1) family.</text>
</comment>
<dbReference type="GO" id="GO:0009306">
    <property type="term" value="P:protein secretion"/>
    <property type="evidence" value="ECO:0007669"/>
    <property type="project" value="InterPro"/>
</dbReference>
<dbReference type="STRING" id="311410.LA5095_01354"/>
<keyword evidence="8 9" id="KW-0472">Membrane</keyword>
<feature type="transmembrane region" description="Helical" evidence="9">
    <location>
        <begin position="22"/>
        <end position="44"/>
    </location>
</feature>
<dbReference type="PROSITE" id="PS00543">
    <property type="entry name" value="HLYD_FAMILY"/>
    <property type="match status" value="1"/>
</dbReference>
<dbReference type="OrthoDB" id="9810980at2"/>
<dbReference type="NCBIfam" id="TIGR01843">
    <property type="entry name" value="type_I_hlyD"/>
    <property type="match status" value="1"/>
</dbReference>
<organism evidence="12 13">
    <name type="scientific">Roseibium album</name>
    <dbReference type="NCBI Taxonomy" id="311410"/>
    <lineage>
        <taxon>Bacteria</taxon>
        <taxon>Pseudomonadati</taxon>
        <taxon>Pseudomonadota</taxon>
        <taxon>Alphaproteobacteria</taxon>
        <taxon>Hyphomicrobiales</taxon>
        <taxon>Stappiaceae</taxon>
        <taxon>Roseibium</taxon>
    </lineage>
</organism>
<evidence type="ECO:0000256" key="8">
    <source>
        <dbReference type="ARBA" id="ARBA00023136"/>
    </source>
</evidence>
<evidence type="ECO:0000313" key="13">
    <source>
        <dbReference type="Proteomes" id="UP000049983"/>
    </source>
</evidence>
<dbReference type="InterPro" id="IPR050739">
    <property type="entry name" value="MFP"/>
</dbReference>
<comment type="subcellular location">
    <subcellularLocation>
        <location evidence="1 9">Cell inner membrane</location>
        <topology evidence="1 9">Single-pass membrane protein</topology>
    </subcellularLocation>
</comment>
<dbReference type="InterPro" id="IPR058781">
    <property type="entry name" value="HH_AprE-like"/>
</dbReference>